<evidence type="ECO:0000313" key="2">
    <source>
        <dbReference type="EMBL" id="KAJ3566955.1"/>
    </source>
</evidence>
<reference evidence="2" key="1">
    <citation type="submission" date="2022-07" db="EMBL/GenBank/DDBJ databases">
        <title>Genome Sequence of Xylaria arbuscula.</title>
        <authorList>
            <person name="Buettner E."/>
        </authorList>
    </citation>
    <scope>NUCLEOTIDE SEQUENCE</scope>
    <source>
        <strain evidence="2">VT107</strain>
    </source>
</reference>
<gene>
    <name evidence="2" type="ORF">NPX13_g6945</name>
</gene>
<comment type="caution">
    <text evidence="2">The sequence shown here is derived from an EMBL/GenBank/DDBJ whole genome shotgun (WGS) entry which is preliminary data.</text>
</comment>
<sequence length="144" mass="15920">MYHFLLAFSAVVSRTMFTRPNRSLTGLSSDNLTRLVRGLAMKLIVLISNRKSFLLWSRTYFMVASTVCTAKGGTRILTKVTKGEVIYATNATGATAQKAAAIIWRQAFFLVIGWRDDEAKEGEDEQRGQLHPGDQGDFESAGVV</sequence>
<keyword evidence="3" id="KW-1185">Reference proteome</keyword>
<feature type="region of interest" description="Disordered" evidence="1">
    <location>
        <begin position="121"/>
        <end position="144"/>
    </location>
</feature>
<dbReference type="AlphaFoldDB" id="A0A9W8TLN4"/>
<protein>
    <submittedName>
        <fullName evidence="2">Uncharacterized protein</fullName>
    </submittedName>
</protein>
<dbReference type="Proteomes" id="UP001148614">
    <property type="component" value="Unassembled WGS sequence"/>
</dbReference>
<organism evidence="2 3">
    <name type="scientific">Xylaria arbuscula</name>
    <dbReference type="NCBI Taxonomy" id="114810"/>
    <lineage>
        <taxon>Eukaryota</taxon>
        <taxon>Fungi</taxon>
        <taxon>Dikarya</taxon>
        <taxon>Ascomycota</taxon>
        <taxon>Pezizomycotina</taxon>
        <taxon>Sordariomycetes</taxon>
        <taxon>Xylariomycetidae</taxon>
        <taxon>Xylariales</taxon>
        <taxon>Xylariaceae</taxon>
        <taxon>Xylaria</taxon>
    </lineage>
</organism>
<evidence type="ECO:0000313" key="3">
    <source>
        <dbReference type="Proteomes" id="UP001148614"/>
    </source>
</evidence>
<proteinExistence type="predicted"/>
<accession>A0A9W8TLN4</accession>
<dbReference type="EMBL" id="JANPWZ010001295">
    <property type="protein sequence ID" value="KAJ3566955.1"/>
    <property type="molecule type" value="Genomic_DNA"/>
</dbReference>
<name>A0A9W8TLN4_9PEZI</name>
<evidence type="ECO:0000256" key="1">
    <source>
        <dbReference type="SAM" id="MobiDB-lite"/>
    </source>
</evidence>